<evidence type="ECO:0000313" key="3">
    <source>
        <dbReference type="Proteomes" id="UP000255467"/>
    </source>
</evidence>
<organism evidence="2 3">
    <name type="scientific">Nocardia otitidiscaviarum</name>
    <dbReference type="NCBI Taxonomy" id="1823"/>
    <lineage>
        <taxon>Bacteria</taxon>
        <taxon>Bacillati</taxon>
        <taxon>Actinomycetota</taxon>
        <taxon>Actinomycetes</taxon>
        <taxon>Mycobacteriales</taxon>
        <taxon>Nocardiaceae</taxon>
        <taxon>Nocardia</taxon>
    </lineage>
</organism>
<sequence>MTAAKKAPAKRATPHKPEGVREPQDHLKPAAQREAESAETVTVAWGGLAFDIIADPNEWDFFAVSAPLAQGNIGVALLGLLGNAQTVELRKAYPRLTQGQARELYDAISEALGFGSGN</sequence>
<dbReference type="AlphaFoldDB" id="A0A378Y613"/>
<accession>A0A378Y613</accession>
<gene>
    <name evidence="2" type="ORF">NCTC1934_00084</name>
</gene>
<protein>
    <submittedName>
        <fullName evidence="2">Uncharacterized protein</fullName>
    </submittedName>
</protein>
<evidence type="ECO:0000256" key="1">
    <source>
        <dbReference type="SAM" id="MobiDB-lite"/>
    </source>
</evidence>
<dbReference type="EMBL" id="UGRY01000002">
    <property type="protein sequence ID" value="SUA72656.1"/>
    <property type="molecule type" value="Genomic_DNA"/>
</dbReference>
<dbReference type="STRING" id="1406858.GCA_000710895_02104"/>
<proteinExistence type="predicted"/>
<feature type="region of interest" description="Disordered" evidence="1">
    <location>
        <begin position="1"/>
        <end position="35"/>
    </location>
</feature>
<dbReference type="Proteomes" id="UP000255467">
    <property type="component" value="Unassembled WGS sequence"/>
</dbReference>
<dbReference type="RefSeq" id="WP_115061429.1">
    <property type="nucleotide sequence ID" value="NZ_UGRY01000002.1"/>
</dbReference>
<reference evidence="2 3" key="1">
    <citation type="submission" date="2018-06" db="EMBL/GenBank/DDBJ databases">
        <authorList>
            <consortium name="Pathogen Informatics"/>
            <person name="Doyle S."/>
        </authorList>
    </citation>
    <scope>NUCLEOTIDE SEQUENCE [LARGE SCALE GENOMIC DNA]</scope>
    <source>
        <strain evidence="2 3">NCTC1934</strain>
    </source>
</reference>
<feature type="compositionally biased region" description="Basic and acidic residues" evidence="1">
    <location>
        <begin position="15"/>
        <end position="35"/>
    </location>
</feature>
<dbReference type="OrthoDB" id="4558147at2"/>
<keyword evidence="3" id="KW-1185">Reference proteome</keyword>
<name>A0A378Y613_9NOCA</name>
<evidence type="ECO:0000313" key="2">
    <source>
        <dbReference type="EMBL" id="SUA72656.1"/>
    </source>
</evidence>